<evidence type="ECO:0000256" key="2">
    <source>
        <dbReference type="PIRNR" id="PIRNR028983"/>
    </source>
</evidence>
<evidence type="ECO:0000313" key="4">
    <source>
        <dbReference type="EMBL" id="CAB3225229.1"/>
    </source>
</evidence>
<organism evidence="4">
    <name type="scientific">Phallusia mammillata</name>
    <dbReference type="NCBI Taxonomy" id="59560"/>
    <lineage>
        <taxon>Eukaryota</taxon>
        <taxon>Metazoa</taxon>
        <taxon>Chordata</taxon>
        <taxon>Tunicata</taxon>
        <taxon>Ascidiacea</taxon>
        <taxon>Phlebobranchia</taxon>
        <taxon>Ascidiidae</taxon>
        <taxon>Phallusia</taxon>
    </lineage>
</organism>
<gene>
    <name evidence="4" type="primary">Bccip</name>
</gene>
<accession>A0A6F9D8A5</accession>
<evidence type="ECO:0000256" key="1">
    <source>
        <dbReference type="ARBA" id="ARBA00006781"/>
    </source>
</evidence>
<dbReference type="Pfam" id="PF13862">
    <property type="entry name" value="BCCIP"/>
    <property type="match status" value="1"/>
</dbReference>
<dbReference type="GO" id="GO:0005634">
    <property type="term" value="C:nucleus"/>
    <property type="evidence" value="ECO:0007669"/>
    <property type="project" value="TreeGrafter"/>
</dbReference>
<name>A0A6F9D8A5_9ASCI</name>
<protein>
    <recommendedName>
        <fullName evidence="2">Protein BCCIP homolog</fullName>
    </recommendedName>
</protein>
<reference evidence="4" key="1">
    <citation type="submission" date="2020-04" db="EMBL/GenBank/DDBJ databases">
        <authorList>
            <person name="Neveu A P."/>
        </authorList>
    </citation>
    <scope>NUCLEOTIDE SEQUENCE</scope>
    <source>
        <tissue evidence="4">Whole embryo</tissue>
    </source>
</reference>
<feature type="compositionally biased region" description="Acidic residues" evidence="3">
    <location>
        <begin position="11"/>
        <end position="29"/>
    </location>
</feature>
<dbReference type="InterPro" id="IPR025602">
    <property type="entry name" value="BCP1_family"/>
</dbReference>
<dbReference type="PANTHER" id="PTHR13261">
    <property type="entry name" value="BRCA2 AND CDKN1A INTERACTING PROTEIN"/>
    <property type="match status" value="1"/>
</dbReference>
<evidence type="ECO:0000256" key="3">
    <source>
        <dbReference type="SAM" id="MobiDB-lite"/>
    </source>
</evidence>
<dbReference type="PANTHER" id="PTHR13261:SF0">
    <property type="entry name" value="BRCA2 AND CDKN1A-INTERACTING PROTEIN"/>
    <property type="match status" value="1"/>
</dbReference>
<dbReference type="AlphaFoldDB" id="A0A6F9D8A5"/>
<comment type="similarity">
    <text evidence="1 2">Belongs to the BCP1 family.</text>
</comment>
<feature type="region of interest" description="Disordered" evidence="3">
    <location>
        <begin position="1"/>
        <end position="29"/>
    </location>
</feature>
<sequence length="289" mass="32761">MSDRKVKKQEEDEDVSSEEEEEEQMVVEDGEEINIDFEGFSLCDHDHDGIKQLLVQQFSLSSEVNLSQLADALITQNFIGSILKQSEMPSIDEESDDGSAVDEVFALVTCYSLTRPKDELCDSLQKYLIQKCKESNASNETKQKFKQIMDTSTCDSDVNSRANCLGFVCNERFVNVPPQASLPMFQKLLDEILEAKKHKHRARFDFSHFLILAKTIHLSSSAMNGKSSAGEDLIFQNAEEEFFAEHALLNFDYKVHSQADDVTKTRRALLLERDGFEQALAKLTEHLTT</sequence>
<dbReference type="EMBL" id="LR783291">
    <property type="protein sequence ID" value="CAB3225229.1"/>
    <property type="molecule type" value="mRNA"/>
</dbReference>
<proteinExistence type="evidence at transcript level"/>
<feature type="compositionally biased region" description="Basic and acidic residues" evidence="3">
    <location>
        <begin position="1"/>
        <end position="10"/>
    </location>
</feature>
<dbReference type="PIRSF" id="PIRSF028983">
    <property type="entry name" value="BCP1"/>
    <property type="match status" value="1"/>
</dbReference>